<sequence>MEVSTMIPHIAQLALGGVTAFLAIYFWSQTRDTAWMLVIMGIVLRYLEITFSTLSFFGIIDDSLLLFGNIPLAALVLDILPYLFFSAALIIMIRRQHFR</sequence>
<reference evidence="2 3" key="1">
    <citation type="submission" date="2017-03" db="EMBL/GenBank/DDBJ databases">
        <title>Draft Genome sequence of Marispirochaeta sp. strain JC444.</title>
        <authorList>
            <person name="Shivani Y."/>
            <person name="Subhash Y."/>
            <person name="Sasikala C."/>
            <person name="Ramana C."/>
        </authorList>
    </citation>
    <scope>NUCLEOTIDE SEQUENCE [LARGE SCALE GENOMIC DNA]</scope>
    <source>
        <strain evidence="2 3">JC444</strain>
    </source>
</reference>
<keyword evidence="3" id="KW-1185">Reference proteome</keyword>
<feature type="transmembrane region" description="Helical" evidence="1">
    <location>
        <begin position="34"/>
        <end position="60"/>
    </location>
</feature>
<dbReference type="EMBL" id="MWQY01000002">
    <property type="protein sequence ID" value="ORC37861.1"/>
    <property type="molecule type" value="Genomic_DNA"/>
</dbReference>
<organism evidence="2 3">
    <name type="scientific">Marispirochaeta aestuarii</name>
    <dbReference type="NCBI Taxonomy" id="1963862"/>
    <lineage>
        <taxon>Bacteria</taxon>
        <taxon>Pseudomonadati</taxon>
        <taxon>Spirochaetota</taxon>
        <taxon>Spirochaetia</taxon>
        <taxon>Spirochaetales</taxon>
        <taxon>Spirochaetaceae</taxon>
        <taxon>Marispirochaeta</taxon>
    </lineage>
</organism>
<name>A0A1Y1S3C0_9SPIO</name>
<gene>
    <name evidence="2" type="ORF">B4O97_02340</name>
</gene>
<feature type="transmembrane region" description="Helical" evidence="1">
    <location>
        <begin position="72"/>
        <end position="93"/>
    </location>
</feature>
<dbReference type="Proteomes" id="UP000192343">
    <property type="component" value="Unassembled WGS sequence"/>
</dbReference>
<comment type="caution">
    <text evidence="2">The sequence shown here is derived from an EMBL/GenBank/DDBJ whole genome shotgun (WGS) entry which is preliminary data.</text>
</comment>
<keyword evidence="1" id="KW-0812">Transmembrane</keyword>
<evidence type="ECO:0008006" key="4">
    <source>
        <dbReference type="Google" id="ProtNLM"/>
    </source>
</evidence>
<dbReference type="STRING" id="1963862.B4O97_02340"/>
<proteinExistence type="predicted"/>
<keyword evidence="1" id="KW-1133">Transmembrane helix</keyword>
<evidence type="ECO:0000256" key="1">
    <source>
        <dbReference type="SAM" id="Phobius"/>
    </source>
</evidence>
<protein>
    <recommendedName>
        <fullName evidence="4">Lycopene cyclase domain-containing protein</fullName>
    </recommendedName>
</protein>
<keyword evidence="1" id="KW-0472">Membrane</keyword>
<accession>A0A1Y1S3C0</accession>
<dbReference type="AlphaFoldDB" id="A0A1Y1S3C0"/>
<evidence type="ECO:0000313" key="2">
    <source>
        <dbReference type="EMBL" id="ORC37861.1"/>
    </source>
</evidence>
<evidence type="ECO:0000313" key="3">
    <source>
        <dbReference type="Proteomes" id="UP000192343"/>
    </source>
</evidence>
<dbReference type="RefSeq" id="WP_083047935.1">
    <property type="nucleotide sequence ID" value="NZ_CAXXQO010000003.1"/>
</dbReference>
<dbReference type="OrthoDB" id="361683at2"/>
<feature type="transmembrane region" description="Helical" evidence="1">
    <location>
        <begin position="6"/>
        <end position="27"/>
    </location>
</feature>